<dbReference type="OrthoDB" id="387532at2759"/>
<dbReference type="Proteomes" id="UP000195521">
    <property type="component" value="Unassembled WGS sequence"/>
</dbReference>
<evidence type="ECO:0000256" key="3">
    <source>
        <dbReference type="SAM" id="SignalP"/>
    </source>
</evidence>
<dbReference type="GeneID" id="39748278"/>
<evidence type="ECO:0008006" key="6">
    <source>
        <dbReference type="Google" id="ProtNLM"/>
    </source>
</evidence>
<dbReference type="EMBL" id="BDQF01000011">
    <property type="protein sequence ID" value="GAW81555.1"/>
    <property type="molecule type" value="Genomic_DNA"/>
</dbReference>
<keyword evidence="3" id="KW-0732">Signal</keyword>
<evidence type="ECO:0000256" key="1">
    <source>
        <dbReference type="SAM" id="MobiDB-lite"/>
    </source>
</evidence>
<feature type="chain" id="PRO_5012508079" description="Stevor" evidence="3">
    <location>
        <begin position="21"/>
        <end position="1381"/>
    </location>
</feature>
<feature type="region of interest" description="Disordered" evidence="1">
    <location>
        <begin position="926"/>
        <end position="947"/>
    </location>
</feature>
<feature type="region of interest" description="Disordered" evidence="1">
    <location>
        <begin position="728"/>
        <end position="811"/>
    </location>
</feature>
<keyword evidence="2" id="KW-0812">Transmembrane</keyword>
<accession>A0A1Y1JJG2</accession>
<evidence type="ECO:0000256" key="2">
    <source>
        <dbReference type="SAM" id="Phobius"/>
    </source>
</evidence>
<protein>
    <recommendedName>
        <fullName evidence="6">Stevor</fullName>
    </recommendedName>
</protein>
<dbReference type="OMA" id="VIYKHIK"/>
<evidence type="ECO:0000313" key="5">
    <source>
        <dbReference type="Proteomes" id="UP000195521"/>
    </source>
</evidence>
<keyword evidence="2" id="KW-1133">Transmembrane helix</keyword>
<comment type="caution">
    <text evidence="4">The sequence shown here is derived from an EMBL/GenBank/DDBJ whole genome shotgun (WGS) entry which is preliminary data.</text>
</comment>
<keyword evidence="5" id="KW-1185">Reference proteome</keyword>
<gene>
    <name evidence="4" type="ORF">PGO_103150</name>
</gene>
<evidence type="ECO:0000313" key="4">
    <source>
        <dbReference type="EMBL" id="GAW81555.1"/>
    </source>
</evidence>
<proteinExistence type="predicted"/>
<name>A0A1Y1JJG2_PLAGO</name>
<feature type="transmembrane region" description="Helical" evidence="2">
    <location>
        <begin position="1320"/>
        <end position="1342"/>
    </location>
</feature>
<feature type="compositionally biased region" description="Basic and acidic residues" evidence="1">
    <location>
        <begin position="791"/>
        <end position="804"/>
    </location>
</feature>
<sequence length="1381" mass="158190">MCTRFIKILIFILIYIFLYSDNISSANYSEENKKQDVIIDSSYRTTLDQANRETKSLLCKEGEESKKLKEYFHDHNADTNKLSLNNIQDVLFGDDASRQCILNVLKQLILGKPQIIEKLFKNFVKALINNKQIQESKLIELKEFLSSNDHLKSENVLKALKDNLVDNPFIKELMSNELEDILLGSKLNNEYILKVLKKNLLSDTLIGLSMLKELENIILQNKLVNESKLRDLKKILLSNEPITESQLDELKSLLSVIIQGHSNLKGTVPVPKVNYSNRREIKRKPILLEKNDFEHKFEAKEKYESLHKNNFIKEDDVLRLHRKQLQKDDDINKIGMTKTNEIGEKNEYLKKGGFKQESDLFKLYESIKRDEVNDRSNILKKDVFIDKIETSKINEATEIDSMKKCGQTYENNLFKLHDPLNEYVPAKKDDITKKFELLQNEDHIIKDEAFIKRKVSQGDVLTRKRSVIEKGKLQIKDDFVSVNRRIREKDKSLKKNDSANRGDAINKKKLFRKDGTMNTVDITRKRTILKNDDIRSTADVIPKRKSLDKNDSSNKGNIIYKRKTARKDDSLNTVDVVPKINKLRKDDSLSSVDAIAREKPMRKDDFMSSVDVIRKKKLSRIDNSLSSIDATSKKKTLRKDDIMSSVDVIRKKKLSRIDNSLSSIDATSRKKPLRKGEIMSSVDVIRKKKLSGKDDSLSSVNATFKEKPLRKGEIMSSVDVIRKKKLPGKDDSLSSVDVISKGKPPKKGEIMSSVDVIRKKKLPGKDDSLSSVDATSKEKPLEEVNSVPLNNKRDKNAKKEHEDSGYSSMNGDRISKAVLPEKDSSMEEIYLESKNSLHTKFHSMEKSYVSKKKELLSVSDSKNIDNLKKRRKSLIEDNSKSEVYIKSDSDIHKNVHPMKKGEFISKDVPVKHREILREDKLLSEDDSVKKSETTDDPKLVIDDSSMDKSNKSESVKLLKNNNFAIISNILNRNKMLEDEILKNKVYLTCAKSLHKKIQFINKSGLLNNYRLPPKEDPEDSIYIIDQNSLYRKINSLNNDDLIDKCKLSTSEDYKNKLYITCKHRLFNIIHAEKKELEEVDEVLRKKDPPKEKELIKEDTLPKKKKCTIYIYMTDKKKDKDPETLEKDWVIYKHIKDNNVKVELLKDIDTMTKIDVAAVDSVYRKTEETLVKNVINPPKVANKPRNVKEIVKKVAMHGIPATLAVIAIPFLAVKHIEVSGKDIFMEAGAAALSTGTNAMQSFAPELGAYAGQCVGEAFGSVLEALETGNIWSMFTSFSQRAALCTSKIAMKTASVAIKAASKAVDTSIEVGTEHALIQITFPLLIGICVIIIIEVLYQIFLYLDNRGKLDFIDDCKRKFRRYVIKKKYNLNRPKINLENYNY</sequence>
<reference evidence="5" key="1">
    <citation type="submission" date="2017-04" db="EMBL/GenBank/DDBJ databases">
        <title>Plasmodium gonderi genome.</title>
        <authorList>
            <person name="Arisue N."/>
            <person name="Honma H."/>
            <person name="Kawai S."/>
            <person name="Tougan T."/>
            <person name="Tanabe K."/>
            <person name="Horii T."/>
        </authorList>
    </citation>
    <scope>NUCLEOTIDE SEQUENCE [LARGE SCALE GENOMIC DNA]</scope>
    <source>
        <strain evidence="5">ATCC 30045</strain>
    </source>
</reference>
<feature type="signal peptide" evidence="3">
    <location>
        <begin position="1"/>
        <end position="20"/>
    </location>
</feature>
<dbReference type="RefSeq" id="XP_028544144.1">
    <property type="nucleotide sequence ID" value="XM_028688343.1"/>
</dbReference>
<keyword evidence="2" id="KW-0472">Membrane</keyword>
<organism evidence="4 5">
    <name type="scientific">Plasmodium gonderi</name>
    <dbReference type="NCBI Taxonomy" id="77519"/>
    <lineage>
        <taxon>Eukaryota</taxon>
        <taxon>Sar</taxon>
        <taxon>Alveolata</taxon>
        <taxon>Apicomplexa</taxon>
        <taxon>Aconoidasida</taxon>
        <taxon>Haemosporida</taxon>
        <taxon>Plasmodiidae</taxon>
        <taxon>Plasmodium</taxon>
        <taxon>Plasmodium (Plasmodium)</taxon>
    </lineage>
</organism>